<reference evidence="2 3" key="1">
    <citation type="submission" date="2017-12" db="EMBL/GenBank/DDBJ databases">
        <title>Hemimetabolous genomes reveal molecular basis of termite eusociality.</title>
        <authorList>
            <person name="Harrison M.C."/>
            <person name="Jongepier E."/>
            <person name="Robertson H.M."/>
            <person name="Arning N."/>
            <person name="Bitard-Feildel T."/>
            <person name="Chao H."/>
            <person name="Childers C.P."/>
            <person name="Dinh H."/>
            <person name="Doddapaneni H."/>
            <person name="Dugan S."/>
            <person name="Gowin J."/>
            <person name="Greiner C."/>
            <person name="Han Y."/>
            <person name="Hu H."/>
            <person name="Hughes D.S.T."/>
            <person name="Huylmans A.-K."/>
            <person name="Kemena C."/>
            <person name="Kremer L.P.M."/>
            <person name="Lee S.L."/>
            <person name="Lopez-Ezquerra A."/>
            <person name="Mallet L."/>
            <person name="Monroy-Kuhn J.M."/>
            <person name="Moser A."/>
            <person name="Murali S.C."/>
            <person name="Muzny D.M."/>
            <person name="Otani S."/>
            <person name="Piulachs M.-D."/>
            <person name="Poelchau M."/>
            <person name="Qu J."/>
            <person name="Schaub F."/>
            <person name="Wada-Katsumata A."/>
            <person name="Worley K.C."/>
            <person name="Xie Q."/>
            <person name="Ylla G."/>
            <person name="Poulsen M."/>
            <person name="Gibbs R.A."/>
            <person name="Schal C."/>
            <person name="Richards S."/>
            <person name="Belles X."/>
            <person name="Korb J."/>
            <person name="Bornberg-Bauer E."/>
        </authorList>
    </citation>
    <scope>NUCLEOTIDE SEQUENCE [LARGE SCALE GENOMIC DNA]</scope>
    <source>
        <tissue evidence="2">Whole body</tissue>
    </source>
</reference>
<name>A0A2J7R6T9_9NEOP</name>
<accession>A0A2J7R6T9</accession>
<dbReference type="PANTHER" id="PTHR46786:SF1">
    <property type="entry name" value="ZINC FINGER MATRIN-TYPE PROTEIN 3"/>
    <property type="match status" value="1"/>
</dbReference>
<organism evidence="2 3">
    <name type="scientific">Cryptotermes secundus</name>
    <dbReference type="NCBI Taxonomy" id="105785"/>
    <lineage>
        <taxon>Eukaryota</taxon>
        <taxon>Metazoa</taxon>
        <taxon>Ecdysozoa</taxon>
        <taxon>Arthropoda</taxon>
        <taxon>Hexapoda</taxon>
        <taxon>Insecta</taxon>
        <taxon>Pterygota</taxon>
        <taxon>Neoptera</taxon>
        <taxon>Polyneoptera</taxon>
        <taxon>Dictyoptera</taxon>
        <taxon>Blattodea</taxon>
        <taxon>Blattoidea</taxon>
        <taxon>Termitoidae</taxon>
        <taxon>Kalotermitidae</taxon>
        <taxon>Cryptotermitinae</taxon>
        <taxon>Cryptotermes</taxon>
    </lineage>
</organism>
<dbReference type="PANTHER" id="PTHR46786">
    <property type="entry name" value="ZINC FINGER MATRIN-TYPE PROTEIN 3"/>
    <property type="match status" value="1"/>
</dbReference>
<dbReference type="PROSITE" id="PS00028">
    <property type="entry name" value="ZINC_FINGER_C2H2_1"/>
    <property type="match status" value="1"/>
</dbReference>
<dbReference type="EMBL" id="NEVH01006756">
    <property type="protein sequence ID" value="PNF36526.1"/>
    <property type="molecule type" value="Genomic_DNA"/>
</dbReference>
<dbReference type="GO" id="GO:0008270">
    <property type="term" value="F:zinc ion binding"/>
    <property type="evidence" value="ECO:0007669"/>
    <property type="project" value="InterPro"/>
</dbReference>
<dbReference type="EMBL" id="NEVH01006756">
    <property type="protein sequence ID" value="PNF36527.1"/>
    <property type="molecule type" value="Genomic_DNA"/>
</dbReference>
<sequence>MSYKPYQMNKSEVSLLEHVNAVINLLNSFVVKDNISKDVLRRLDYLYSRLGDFLVQELCNNNESNDSHSWQQAGAELPISKCEELAASLPSNLPEDTPGMEIFRDVQYVCCLCKDCIDIHDFDYKLSVDLHNQTGVHQQVLKLQKMKAAQTAMLETVRPTEINWKHMSPTTARSSIVVCTCQENADKHVTGNSNERGLTEHREAECEMVVTGNGVFYCHVCSVPVGSSSNAIQHKRGKPHQQKLLARQLTLSAEDKLWSKISERWKGHRKYFESLGDAVMKCKVCMVTVPKTEVNVLSHIHGKKHLQILSDSM</sequence>
<evidence type="ECO:0000313" key="2">
    <source>
        <dbReference type="EMBL" id="PNF36526.1"/>
    </source>
</evidence>
<dbReference type="GO" id="GO:0003676">
    <property type="term" value="F:nucleic acid binding"/>
    <property type="evidence" value="ECO:0007669"/>
    <property type="project" value="InterPro"/>
</dbReference>
<dbReference type="Proteomes" id="UP000235965">
    <property type="component" value="Unassembled WGS sequence"/>
</dbReference>
<feature type="domain" description="C2H2-type" evidence="1">
    <location>
        <begin position="218"/>
        <end position="240"/>
    </location>
</feature>
<dbReference type="Gene3D" id="3.30.160.60">
    <property type="entry name" value="Classic Zinc Finger"/>
    <property type="match status" value="1"/>
</dbReference>
<dbReference type="SMART" id="SM00451">
    <property type="entry name" value="ZnF_U1"/>
    <property type="match status" value="2"/>
</dbReference>
<dbReference type="InterPro" id="IPR036236">
    <property type="entry name" value="Znf_C2H2_sf"/>
</dbReference>
<dbReference type="InterPro" id="IPR003604">
    <property type="entry name" value="Matrin/U1-like-C_Znf_C2H2"/>
</dbReference>
<evidence type="ECO:0000259" key="1">
    <source>
        <dbReference type="PROSITE" id="PS00028"/>
    </source>
</evidence>
<dbReference type="InterPro" id="IPR052644">
    <property type="entry name" value="ZMAT3"/>
</dbReference>
<comment type="caution">
    <text evidence="2">The sequence shown here is derived from an EMBL/GenBank/DDBJ whole genome shotgun (WGS) entry which is preliminary data.</text>
</comment>
<dbReference type="InterPro" id="IPR013087">
    <property type="entry name" value="Znf_C2H2_type"/>
</dbReference>
<dbReference type="InParanoid" id="A0A2J7R6T9"/>
<evidence type="ECO:0000313" key="3">
    <source>
        <dbReference type="Proteomes" id="UP000235965"/>
    </source>
</evidence>
<protein>
    <recommendedName>
        <fullName evidence="1">C2H2-type domain-containing protein</fullName>
    </recommendedName>
</protein>
<gene>
    <name evidence="2" type="ORF">B7P43_G15876</name>
</gene>
<keyword evidence="3" id="KW-1185">Reference proteome</keyword>
<dbReference type="SUPFAM" id="SSF57667">
    <property type="entry name" value="beta-beta-alpha zinc fingers"/>
    <property type="match status" value="1"/>
</dbReference>
<dbReference type="AlphaFoldDB" id="A0A2J7R6T9"/>
<dbReference type="OrthoDB" id="10547095at2759"/>
<proteinExistence type="predicted"/>